<proteinExistence type="predicted"/>
<dbReference type="Proteomes" id="UP000789396">
    <property type="component" value="Unassembled WGS sequence"/>
</dbReference>
<name>A0A9N9IKY6_9GLOM</name>
<dbReference type="EMBL" id="CAJVPZ010032323">
    <property type="protein sequence ID" value="CAG8741611.1"/>
    <property type="molecule type" value="Genomic_DNA"/>
</dbReference>
<feature type="region of interest" description="Disordered" evidence="1">
    <location>
        <begin position="1"/>
        <end position="35"/>
    </location>
</feature>
<protein>
    <submittedName>
        <fullName evidence="2">1376_t:CDS:1</fullName>
    </submittedName>
</protein>
<organism evidence="2 3">
    <name type="scientific">Racocetra fulgida</name>
    <dbReference type="NCBI Taxonomy" id="60492"/>
    <lineage>
        <taxon>Eukaryota</taxon>
        <taxon>Fungi</taxon>
        <taxon>Fungi incertae sedis</taxon>
        <taxon>Mucoromycota</taxon>
        <taxon>Glomeromycotina</taxon>
        <taxon>Glomeromycetes</taxon>
        <taxon>Diversisporales</taxon>
        <taxon>Gigasporaceae</taxon>
        <taxon>Racocetra</taxon>
    </lineage>
</organism>
<feature type="compositionally biased region" description="Basic and acidic residues" evidence="1">
    <location>
        <begin position="11"/>
        <end position="25"/>
    </location>
</feature>
<gene>
    <name evidence="2" type="ORF">RFULGI_LOCUS12909</name>
</gene>
<keyword evidence="3" id="KW-1185">Reference proteome</keyword>
<sequence>VESDEQLGNESDEKSDNESDEKSGDVSDEQSGSEFEKQLKLYKVFQTVEEAHIAVVSFAHSNRFGIRKKHVEKDANGQEISKSILCHHAGKPSTTNTSYNTNESGSCRTGCNWKVNIY</sequence>
<accession>A0A9N9IKY6</accession>
<dbReference type="AlphaFoldDB" id="A0A9N9IKY6"/>
<evidence type="ECO:0000313" key="2">
    <source>
        <dbReference type="EMBL" id="CAG8741611.1"/>
    </source>
</evidence>
<feature type="non-terminal residue" evidence="2">
    <location>
        <position position="1"/>
    </location>
</feature>
<comment type="caution">
    <text evidence="2">The sequence shown here is derived from an EMBL/GenBank/DDBJ whole genome shotgun (WGS) entry which is preliminary data.</text>
</comment>
<evidence type="ECO:0000313" key="3">
    <source>
        <dbReference type="Proteomes" id="UP000789396"/>
    </source>
</evidence>
<reference evidence="2" key="1">
    <citation type="submission" date="2021-06" db="EMBL/GenBank/DDBJ databases">
        <authorList>
            <person name="Kallberg Y."/>
            <person name="Tangrot J."/>
            <person name="Rosling A."/>
        </authorList>
    </citation>
    <scope>NUCLEOTIDE SEQUENCE</scope>
    <source>
        <strain evidence="2">IN212</strain>
    </source>
</reference>
<evidence type="ECO:0000256" key="1">
    <source>
        <dbReference type="SAM" id="MobiDB-lite"/>
    </source>
</evidence>
<dbReference type="OrthoDB" id="2436288at2759"/>